<keyword evidence="5 17" id="KW-0812">Transmembrane</keyword>
<evidence type="ECO:0000256" key="9">
    <source>
        <dbReference type="ARBA" id="ARBA00022989"/>
    </source>
</evidence>
<evidence type="ECO:0000256" key="11">
    <source>
        <dbReference type="ARBA" id="ARBA00023136"/>
    </source>
</evidence>
<evidence type="ECO:0000256" key="8">
    <source>
        <dbReference type="ARBA" id="ARBA00022958"/>
    </source>
</evidence>
<dbReference type="PANTHER" id="PTHR12454:SF5">
    <property type="entry name" value="TRIMERIC INTRACELLULAR CATION CHANNEL TYPE B"/>
    <property type="match status" value="1"/>
</dbReference>
<gene>
    <name evidence="18" type="ORF">GDO54_008555</name>
</gene>
<dbReference type="PANTHER" id="PTHR12454">
    <property type="entry name" value="TRIMERIC INTRACELLULAR CATION CHANNEL"/>
    <property type="match status" value="1"/>
</dbReference>
<dbReference type="GO" id="GO:0005267">
    <property type="term" value="F:potassium channel activity"/>
    <property type="evidence" value="ECO:0007669"/>
    <property type="project" value="UniProtKB-KW"/>
</dbReference>
<evidence type="ECO:0000256" key="4">
    <source>
        <dbReference type="ARBA" id="ARBA00022538"/>
    </source>
</evidence>
<comment type="similarity">
    <text evidence="2">Belongs to the TMEM38 family.</text>
</comment>
<evidence type="ECO:0000256" key="10">
    <source>
        <dbReference type="ARBA" id="ARBA00023065"/>
    </source>
</evidence>
<evidence type="ECO:0000256" key="3">
    <source>
        <dbReference type="ARBA" id="ARBA00022448"/>
    </source>
</evidence>
<protein>
    <recommendedName>
        <fullName evidence="20">Trimeric intracellular cation channel type B</fullName>
    </recommendedName>
</protein>
<evidence type="ECO:0000313" key="18">
    <source>
        <dbReference type="EMBL" id="DBA28152.1"/>
    </source>
</evidence>
<keyword evidence="19" id="KW-1185">Reference proteome</keyword>
<comment type="function">
    <text evidence="14">Intracellular monovalent cation channel required for maintenance of rapid intracellular calcium release. Acts as a potassium counter-ion channel that functions in synchronization with calcium release from intracellular stores. Activated by increased cytosolic Ca(2+) levels.</text>
</comment>
<feature type="transmembrane region" description="Helical" evidence="17">
    <location>
        <begin position="184"/>
        <end position="203"/>
    </location>
</feature>
<keyword evidence="12" id="KW-0407">Ion channel</keyword>
<keyword evidence="8" id="KW-0630">Potassium</keyword>
<keyword evidence="6" id="KW-0256">Endoplasmic reticulum</keyword>
<keyword evidence="4" id="KW-0633">Potassium transport</keyword>
<feature type="compositionally biased region" description="Basic and acidic residues" evidence="16">
    <location>
        <begin position="256"/>
        <end position="265"/>
    </location>
</feature>
<feature type="region of interest" description="Disordered" evidence="16">
    <location>
        <begin position="246"/>
        <end position="265"/>
    </location>
</feature>
<evidence type="ECO:0000256" key="2">
    <source>
        <dbReference type="ARBA" id="ARBA00005766"/>
    </source>
</evidence>
<proteinExistence type="inferred from homology"/>
<keyword evidence="9 17" id="KW-1133">Transmembrane helix</keyword>
<accession>A0AAV3ANE7</accession>
<evidence type="ECO:0000256" key="6">
    <source>
        <dbReference type="ARBA" id="ARBA00022824"/>
    </source>
</evidence>
<dbReference type="Pfam" id="PF05197">
    <property type="entry name" value="TRIC"/>
    <property type="match status" value="1"/>
</dbReference>
<comment type="subcellular location">
    <subcellularLocation>
        <location evidence="1">Endoplasmic reticulum membrane</location>
        <topology evidence="1">Multi-pass membrane protein</topology>
    </subcellularLocation>
</comment>
<feature type="transmembrane region" description="Helical" evidence="17">
    <location>
        <begin position="209"/>
        <end position="235"/>
    </location>
</feature>
<dbReference type="EMBL" id="DYDO01000003">
    <property type="protein sequence ID" value="DBA28152.1"/>
    <property type="molecule type" value="Genomic_DNA"/>
</dbReference>
<dbReference type="GO" id="GO:0005789">
    <property type="term" value="C:endoplasmic reticulum membrane"/>
    <property type="evidence" value="ECO:0007669"/>
    <property type="project" value="UniProtKB-SubCell"/>
</dbReference>
<name>A0AAV3ANE7_PYXAD</name>
<evidence type="ECO:0000256" key="14">
    <source>
        <dbReference type="ARBA" id="ARBA00045968"/>
    </source>
</evidence>
<comment type="caution">
    <text evidence="18">The sequence shown here is derived from an EMBL/GenBank/DDBJ whole genome shotgun (WGS) entry which is preliminary data.</text>
</comment>
<dbReference type="InterPro" id="IPR007866">
    <property type="entry name" value="TRIC_channel"/>
</dbReference>
<comment type="catalytic activity">
    <reaction evidence="13">
        <text>K(+)(in) = K(+)(out)</text>
        <dbReference type="Rhea" id="RHEA:29463"/>
        <dbReference type="ChEBI" id="CHEBI:29103"/>
    </reaction>
</comment>
<evidence type="ECO:0000313" key="19">
    <source>
        <dbReference type="Proteomes" id="UP001181693"/>
    </source>
</evidence>
<keyword evidence="7" id="KW-0631">Potassium channel</keyword>
<dbReference type="GO" id="GO:0042802">
    <property type="term" value="F:identical protein binding"/>
    <property type="evidence" value="ECO:0007669"/>
    <property type="project" value="InterPro"/>
</dbReference>
<keyword evidence="3" id="KW-0813">Transport</keyword>
<feature type="transmembrane region" description="Helical" evidence="17">
    <location>
        <begin position="73"/>
        <end position="93"/>
    </location>
</feature>
<evidence type="ECO:0000256" key="7">
    <source>
        <dbReference type="ARBA" id="ARBA00022826"/>
    </source>
</evidence>
<evidence type="ECO:0000256" key="15">
    <source>
        <dbReference type="ARBA" id="ARBA00047059"/>
    </source>
</evidence>
<evidence type="ECO:0000256" key="12">
    <source>
        <dbReference type="ARBA" id="ARBA00023303"/>
    </source>
</evidence>
<keyword evidence="10" id="KW-0406">Ion transport</keyword>
<feature type="transmembrane region" description="Helical" evidence="17">
    <location>
        <begin position="47"/>
        <end position="66"/>
    </location>
</feature>
<dbReference type="Proteomes" id="UP001181693">
    <property type="component" value="Unassembled WGS sequence"/>
</dbReference>
<dbReference type="AlphaFoldDB" id="A0AAV3ANE7"/>
<evidence type="ECO:0000256" key="17">
    <source>
        <dbReference type="SAM" id="Phobius"/>
    </source>
</evidence>
<evidence type="ECO:0000256" key="16">
    <source>
        <dbReference type="SAM" id="MobiDB-lite"/>
    </source>
</evidence>
<sequence>MELITELSVQFSRLSMFPFFDGAHYLVSVLSAREQAGAVDVASRSPMASWFSAMLCCFGGGVLSSLMLAEPPLAILSNSTNIIFASVIWYMVYYFPHDLVYRIFCFLPLRVFAAAMKEVTRTWKILSGVTQAESRFKDAWLVMIANGWAKAAGGGLISNFEQLVRGVWKPENNELLKMSFPVKVSLFGAVLFTLQQIQVLPIARYHLMFIYTMFLITTKVVLVLPLRFIVFACGYQRKQKHTVMKNPNSNGICKSKPNEEKKSKL</sequence>
<comment type="subunit">
    <text evidence="15">Homotrimer; conformation seems to be controled by binding to diacylglycerol (DAG).</text>
</comment>
<evidence type="ECO:0000256" key="5">
    <source>
        <dbReference type="ARBA" id="ARBA00022692"/>
    </source>
</evidence>
<evidence type="ECO:0008006" key="20">
    <source>
        <dbReference type="Google" id="ProtNLM"/>
    </source>
</evidence>
<evidence type="ECO:0000256" key="1">
    <source>
        <dbReference type="ARBA" id="ARBA00004477"/>
    </source>
</evidence>
<reference evidence="18" key="1">
    <citation type="thesis" date="2020" institute="ProQuest LLC" country="789 East Eisenhower Parkway, Ann Arbor, MI, USA">
        <title>Comparative Genomics and Chromosome Evolution.</title>
        <authorList>
            <person name="Mudd A.B."/>
        </authorList>
    </citation>
    <scope>NUCLEOTIDE SEQUENCE</scope>
    <source>
        <strain evidence="18">1538</strain>
        <tissue evidence="18">Blood</tissue>
    </source>
</reference>
<keyword evidence="11 17" id="KW-0472">Membrane</keyword>
<evidence type="ECO:0000256" key="13">
    <source>
        <dbReference type="ARBA" id="ARBA00034430"/>
    </source>
</evidence>
<organism evidence="18 19">
    <name type="scientific">Pyxicephalus adspersus</name>
    <name type="common">African bullfrog</name>
    <dbReference type="NCBI Taxonomy" id="30357"/>
    <lineage>
        <taxon>Eukaryota</taxon>
        <taxon>Metazoa</taxon>
        <taxon>Chordata</taxon>
        <taxon>Craniata</taxon>
        <taxon>Vertebrata</taxon>
        <taxon>Euteleostomi</taxon>
        <taxon>Amphibia</taxon>
        <taxon>Batrachia</taxon>
        <taxon>Anura</taxon>
        <taxon>Neobatrachia</taxon>
        <taxon>Ranoidea</taxon>
        <taxon>Pyxicephalidae</taxon>
        <taxon>Pyxicephalinae</taxon>
        <taxon>Pyxicephalus</taxon>
    </lineage>
</organism>